<dbReference type="PANTHER" id="PTHR47995:SF18">
    <property type="entry name" value="TRANSCRIPTION FACTOR MYB65"/>
    <property type="match status" value="1"/>
</dbReference>
<dbReference type="InterPro" id="IPR001005">
    <property type="entry name" value="SANT/Myb"/>
</dbReference>
<dbReference type="SUPFAM" id="SSF46689">
    <property type="entry name" value="Homeodomain-like"/>
    <property type="match status" value="1"/>
</dbReference>
<feature type="region of interest" description="Disordered" evidence="7">
    <location>
        <begin position="441"/>
        <end position="461"/>
    </location>
</feature>
<dbReference type="Proteomes" id="UP001058974">
    <property type="component" value="Chromosome 5"/>
</dbReference>
<comment type="subcellular location">
    <subcellularLocation>
        <location evidence="1">Nucleus</location>
    </subcellularLocation>
</comment>
<sequence>MSSISKPKQKESFLSSGGDVGKSPKRSRSVLPVEEAYQRGSIMKDSRAVLSGEEADQRDNAGGGEVALKKGPWTKEEDEILVDHIKKHGEGNWNAVQKESGLARCGKSCRLRWFNHLRPGLKRGPFTAEEERKILEFHFRKGSKWAQMAALLPGRTDNEIKNFWYARSKKRQRAGLPIYPEEITSKPAINGSQESAEALANESSQQVETETFNLDITDLDLKYYKFSPDMLPPFFDIQDYKPISDLVGRYSDPSHNTLSMPSAVVQRRYLFSGSSAADPEVFDQYSQYAMLSTPCDPILDTNLVHGYDNPIPGFHAKSNISYPEPIYGSMRFEPPSFQNLPQQCNWPQLPSLEYVDMSVPCPPIDPIDKSILFPSINPVDKSTLSPSINPVDKSIPSPSIVDKSVPSPPIDPCPSVPDYPDCNHFIDSIVNFNSDQNLKGSNIDSLQTNTDNKAPNEADTSTKWNRQDYDQHTAIVTLDYDQHTDIVSRQINFLKRVRSKIKNRGSFNRLPAYYTSNNEYNLNRKDLVLPDAVMDYGWY</sequence>
<name>A0A9D4X3A7_PEA</name>
<evidence type="ECO:0000313" key="11">
    <source>
        <dbReference type="Proteomes" id="UP001058974"/>
    </source>
</evidence>
<feature type="region of interest" description="Disordered" evidence="7">
    <location>
        <begin position="387"/>
        <end position="406"/>
    </location>
</feature>
<keyword evidence="2" id="KW-0677">Repeat</keyword>
<dbReference type="Gramene" id="Psat05G0647800-T1">
    <property type="protein sequence ID" value="KAI5411406.1"/>
    <property type="gene ID" value="KIW84_056478"/>
</dbReference>
<gene>
    <name evidence="10" type="ORF">KIW84_056478</name>
</gene>
<evidence type="ECO:0000256" key="4">
    <source>
        <dbReference type="ARBA" id="ARBA00023125"/>
    </source>
</evidence>
<dbReference type="Gene3D" id="1.10.10.60">
    <property type="entry name" value="Homeodomain-like"/>
    <property type="match status" value="2"/>
</dbReference>
<evidence type="ECO:0000256" key="7">
    <source>
        <dbReference type="SAM" id="MobiDB-lite"/>
    </source>
</evidence>
<dbReference type="InterPro" id="IPR009057">
    <property type="entry name" value="Homeodomain-like_sf"/>
</dbReference>
<dbReference type="SMART" id="SM00717">
    <property type="entry name" value="SANT"/>
    <property type="match status" value="2"/>
</dbReference>
<dbReference type="EMBL" id="JAMSHJ010000005">
    <property type="protein sequence ID" value="KAI5411406.1"/>
    <property type="molecule type" value="Genomic_DNA"/>
</dbReference>
<keyword evidence="6" id="KW-0539">Nucleus</keyword>
<evidence type="ECO:0000256" key="3">
    <source>
        <dbReference type="ARBA" id="ARBA00023015"/>
    </source>
</evidence>
<evidence type="ECO:0000259" key="9">
    <source>
        <dbReference type="PROSITE" id="PS51294"/>
    </source>
</evidence>
<dbReference type="PANTHER" id="PTHR47995">
    <property type="entry name" value="TRANSCRIPTION FACTOR MYB33-RELATED"/>
    <property type="match status" value="1"/>
</dbReference>
<protein>
    <submittedName>
        <fullName evidence="10">Transcription regulatory protein SNF2</fullName>
    </submittedName>
</protein>
<keyword evidence="5" id="KW-0804">Transcription</keyword>
<keyword evidence="3" id="KW-0805">Transcription regulation</keyword>
<dbReference type="InterPro" id="IPR017930">
    <property type="entry name" value="Myb_dom"/>
</dbReference>
<dbReference type="CDD" id="cd00167">
    <property type="entry name" value="SANT"/>
    <property type="match status" value="2"/>
</dbReference>
<accession>A0A9D4X3A7</accession>
<dbReference type="PROSITE" id="PS50090">
    <property type="entry name" value="MYB_LIKE"/>
    <property type="match status" value="2"/>
</dbReference>
<evidence type="ECO:0000256" key="5">
    <source>
        <dbReference type="ARBA" id="ARBA00023163"/>
    </source>
</evidence>
<feature type="domain" description="HTH myb-type" evidence="9">
    <location>
        <begin position="65"/>
        <end position="121"/>
    </location>
</feature>
<evidence type="ECO:0000256" key="6">
    <source>
        <dbReference type="ARBA" id="ARBA00023242"/>
    </source>
</evidence>
<feature type="domain" description="HTH myb-type" evidence="9">
    <location>
        <begin position="122"/>
        <end position="172"/>
    </location>
</feature>
<dbReference type="FunFam" id="1.10.10.60:FF:000001">
    <property type="entry name" value="MYB-related transcription factor"/>
    <property type="match status" value="1"/>
</dbReference>
<feature type="domain" description="Myb-like" evidence="8">
    <location>
        <begin position="65"/>
        <end position="117"/>
    </location>
</feature>
<reference evidence="10 11" key="1">
    <citation type="journal article" date="2022" name="Nat. Genet.">
        <title>Improved pea reference genome and pan-genome highlight genomic features and evolutionary characteristics.</title>
        <authorList>
            <person name="Yang T."/>
            <person name="Liu R."/>
            <person name="Luo Y."/>
            <person name="Hu S."/>
            <person name="Wang D."/>
            <person name="Wang C."/>
            <person name="Pandey M.K."/>
            <person name="Ge S."/>
            <person name="Xu Q."/>
            <person name="Li N."/>
            <person name="Li G."/>
            <person name="Huang Y."/>
            <person name="Saxena R.K."/>
            <person name="Ji Y."/>
            <person name="Li M."/>
            <person name="Yan X."/>
            <person name="He Y."/>
            <person name="Liu Y."/>
            <person name="Wang X."/>
            <person name="Xiang C."/>
            <person name="Varshney R.K."/>
            <person name="Ding H."/>
            <person name="Gao S."/>
            <person name="Zong X."/>
        </authorList>
    </citation>
    <scope>NUCLEOTIDE SEQUENCE [LARGE SCALE GENOMIC DNA]</scope>
    <source>
        <strain evidence="10 11">cv. Zhongwan 6</strain>
    </source>
</reference>
<evidence type="ECO:0000256" key="1">
    <source>
        <dbReference type="ARBA" id="ARBA00004123"/>
    </source>
</evidence>
<evidence type="ECO:0000259" key="8">
    <source>
        <dbReference type="PROSITE" id="PS50090"/>
    </source>
</evidence>
<feature type="domain" description="Myb-like" evidence="8">
    <location>
        <begin position="118"/>
        <end position="164"/>
    </location>
</feature>
<proteinExistence type="predicted"/>
<dbReference type="GO" id="GO:0003677">
    <property type="term" value="F:DNA binding"/>
    <property type="evidence" value="ECO:0007669"/>
    <property type="project" value="UniProtKB-KW"/>
</dbReference>
<organism evidence="10 11">
    <name type="scientific">Pisum sativum</name>
    <name type="common">Garden pea</name>
    <name type="synonym">Lathyrus oleraceus</name>
    <dbReference type="NCBI Taxonomy" id="3888"/>
    <lineage>
        <taxon>Eukaryota</taxon>
        <taxon>Viridiplantae</taxon>
        <taxon>Streptophyta</taxon>
        <taxon>Embryophyta</taxon>
        <taxon>Tracheophyta</taxon>
        <taxon>Spermatophyta</taxon>
        <taxon>Magnoliopsida</taxon>
        <taxon>eudicotyledons</taxon>
        <taxon>Gunneridae</taxon>
        <taxon>Pentapetalae</taxon>
        <taxon>rosids</taxon>
        <taxon>fabids</taxon>
        <taxon>Fabales</taxon>
        <taxon>Fabaceae</taxon>
        <taxon>Papilionoideae</taxon>
        <taxon>50 kb inversion clade</taxon>
        <taxon>NPAAA clade</taxon>
        <taxon>Hologalegina</taxon>
        <taxon>IRL clade</taxon>
        <taxon>Fabeae</taxon>
        <taxon>Lathyrus</taxon>
    </lineage>
</organism>
<keyword evidence="4" id="KW-0238">DNA-binding</keyword>
<keyword evidence="11" id="KW-1185">Reference proteome</keyword>
<evidence type="ECO:0000313" key="10">
    <source>
        <dbReference type="EMBL" id="KAI5411406.1"/>
    </source>
</evidence>
<dbReference type="PROSITE" id="PS51294">
    <property type="entry name" value="HTH_MYB"/>
    <property type="match status" value="2"/>
</dbReference>
<comment type="caution">
    <text evidence="10">The sequence shown here is derived from an EMBL/GenBank/DDBJ whole genome shotgun (WGS) entry which is preliminary data.</text>
</comment>
<evidence type="ECO:0000256" key="2">
    <source>
        <dbReference type="ARBA" id="ARBA00022737"/>
    </source>
</evidence>
<dbReference type="GO" id="GO:0005634">
    <property type="term" value="C:nucleus"/>
    <property type="evidence" value="ECO:0007669"/>
    <property type="project" value="UniProtKB-SubCell"/>
</dbReference>
<dbReference type="AlphaFoldDB" id="A0A9D4X3A7"/>
<dbReference type="Pfam" id="PF00249">
    <property type="entry name" value="Myb_DNA-binding"/>
    <property type="match status" value="2"/>
</dbReference>
<feature type="region of interest" description="Disordered" evidence="7">
    <location>
        <begin position="1"/>
        <end position="68"/>
    </location>
</feature>